<proteinExistence type="predicted"/>
<dbReference type="AlphaFoldDB" id="A0A7C2JWV0"/>
<dbReference type="PANTHER" id="PTHR43767:SF1">
    <property type="entry name" value="NONRIBOSOMAL PEPTIDE SYNTHASE PES1 (EUROFUNG)-RELATED"/>
    <property type="match status" value="1"/>
</dbReference>
<comment type="caution">
    <text evidence="3">The sequence shown here is derived from an EMBL/GenBank/DDBJ whole genome shotgun (WGS) entry which is preliminary data.</text>
</comment>
<organism evidence="3">
    <name type="scientific">Schlesneria paludicola</name>
    <dbReference type="NCBI Taxonomy" id="360056"/>
    <lineage>
        <taxon>Bacteria</taxon>
        <taxon>Pseudomonadati</taxon>
        <taxon>Planctomycetota</taxon>
        <taxon>Planctomycetia</taxon>
        <taxon>Planctomycetales</taxon>
        <taxon>Planctomycetaceae</taxon>
        <taxon>Schlesneria</taxon>
    </lineage>
</organism>
<dbReference type="InterPro" id="IPR025110">
    <property type="entry name" value="AMP-bd_C"/>
</dbReference>
<dbReference type="InterPro" id="IPR050237">
    <property type="entry name" value="ATP-dep_AMP-bd_enzyme"/>
</dbReference>
<dbReference type="Gene3D" id="3.30.300.30">
    <property type="match status" value="1"/>
</dbReference>
<dbReference type="InterPro" id="IPR045851">
    <property type="entry name" value="AMP-bd_C_sf"/>
</dbReference>
<dbReference type="InterPro" id="IPR020845">
    <property type="entry name" value="AMP-binding_CS"/>
</dbReference>
<dbReference type="PANTHER" id="PTHR43767">
    <property type="entry name" value="LONG-CHAIN-FATTY-ACID--COA LIGASE"/>
    <property type="match status" value="1"/>
</dbReference>
<dbReference type="SUPFAM" id="SSF56801">
    <property type="entry name" value="Acetyl-CoA synthetase-like"/>
    <property type="match status" value="1"/>
</dbReference>
<gene>
    <name evidence="3" type="ORF">ENQ76_03530</name>
</gene>
<dbReference type="EMBL" id="DSOK01000112">
    <property type="protein sequence ID" value="HEN14524.1"/>
    <property type="molecule type" value="Genomic_DNA"/>
</dbReference>
<dbReference type="GO" id="GO:0016878">
    <property type="term" value="F:acid-thiol ligase activity"/>
    <property type="evidence" value="ECO:0007669"/>
    <property type="project" value="UniProtKB-ARBA"/>
</dbReference>
<dbReference type="Pfam" id="PF00501">
    <property type="entry name" value="AMP-binding"/>
    <property type="match status" value="1"/>
</dbReference>
<evidence type="ECO:0000259" key="2">
    <source>
        <dbReference type="Pfam" id="PF13193"/>
    </source>
</evidence>
<keyword evidence="3" id="KW-0436">Ligase</keyword>
<evidence type="ECO:0000313" key="3">
    <source>
        <dbReference type="EMBL" id="HEN14524.1"/>
    </source>
</evidence>
<feature type="domain" description="AMP-binding enzyme C-terminal" evidence="2">
    <location>
        <begin position="423"/>
        <end position="499"/>
    </location>
</feature>
<dbReference type="InterPro" id="IPR020459">
    <property type="entry name" value="AMP-binding"/>
</dbReference>
<dbReference type="PRINTS" id="PR00154">
    <property type="entry name" value="AMPBINDING"/>
</dbReference>
<dbReference type="PROSITE" id="PS00455">
    <property type="entry name" value="AMP_BINDING"/>
    <property type="match status" value="1"/>
</dbReference>
<reference evidence="3" key="1">
    <citation type="journal article" date="2020" name="mSystems">
        <title>Genome- and Community-Level Interaction Insights into Carbon Utilization and Element Cycling Functions of Hydrothermarchaeota in Hydrothermal Sediment.</title>
        <authorList>
            <person name="Zhou Z."/>
            <person name="Liu Y."/>
            <person name="Xu W."/>
            <person name="Pan J."/>
            <person name="Luo Z.H."/>
            <person name="Li M."/>
        </authorList>
    </citation>
    <scope>NUCLEOTIDE SEQUENCE [LARGE SCALE GENOMIC DNA]</scope>
    <source>
        <strain evidence="3">SpSt-339</strain>
    </source>
</reference>
<protein>
    <submittedName>
        <fullName evidence="3">Long-chain fatty acid--CoA ligase</fullName>
    </submittedName>
</protein>
<accession>A0A7C2JWV0</accession>
<sequence length="513" mass="54159">MTQGLMAALQTFARSAPERMALSSKDGAVSYAELLQRSRALAGVLRAEGIAPGDRVVLVLDNSVEFVVGYLATQVLGAIAVPWNPMSPCAALEGVFRDCTPAAALIEPRHADWLPALAQASAAFRSVGVTRGTDTHRAAGVSTWTWADRMAVSPMAEPCDHGRTDDVAAIIYTSGTTGTPKGVMLSQRNLEAIAAAGTQMLGLASEDRVGIVAPLFHLYALREVDAALRLGAAVLLPPGGVFLTSQLGFLKSAQATGLSAVPSVLAIMAEKYPAGLAALAGDLRYLTIGTAPATRALVARLRDLLPQTRIVLTYGLTECSRVCYREIVGPEDDSLGVHIGRPYPGVELELLNPSDGVGRIAVRSPMVMRGYWNRPEATAAVLQSDGTLLTPDCGWLSEQGELHLLGRLDDVINCGGHKVSPDEVEAALVSHPGVAQVAVTPLADPEGLLGQVVRAVVVPRDPALTSADLLQHAARRLEAYKVPRVIEFVEEIPSSVLGKPQRSALRRDAAPRA</sequence>
<dbReference type="Pfam" id="PF13193">
    <property type="entry name" value="AMP-binding_C"/>
    <property type="match status" value="1"/>
</dbReference>
<name>A0A7C2JWV0_9PLAN</name>
<dbReference type="InterPro" id="IPR000873">
    <property type="entry name" value="AMP-dep_synth/lig_dom"/>
</dbReference>
<dbReference type="Gene3D" id="3.40.50.12780">
    <property type="entry name" value="N-terminal domain of ligase-like"/>
    <property type="match status" value="1"/>
</dbReference>
<feature type="domain" description="AMP-dependent synthetase/ligase" evidence="1">
    <location>
        <begin position="10"/>
        <end position="372"/>
    </location>
</feature>
<dbReference type="InterPro" id="IPR042099">
    <property type="entry name" value="ANL_N_sf"/>
</dbReference>
<evidence type="ECO:0000259" key="1">
    <source>
        <dbReference type="Pfam" id="PF00501"/>
    </source>
</evidence>